<evidence type="ECO:0000256" key="13">
    <source>
        <dbReference type="ARBA" id="ARBA00043906"/>
    </source>
</evidence>
<evidence type="ECO:0000256" key="1">
    <source>
        <dbReference type="ARBA" id="ARBA00001971"/>
    </source>
</evidence>
<dbReference type="GO" id="GO:0020037">
    <property type="term" value="F:heme binding"/>
    <property type="evidence" value="ECO:0007669"/>
    <property type="project" value="InterPro"/>
</dbReference>
<evidence type="ECO:0000256" key="2">
    <source>
        <dbReference type="ARBA" id="ARBA00004174"/>
    </source>
</evidence>
<feature type="transmembrane region" description="Helical" evidence="16">
    <location>
        <begin position="12"/>
        <end position="45"/>
    </location>
</feature>
<dbReference type="PROSITE" id="PS00086">
    <property type="entry name" value="CYTOCHROME_P450"/>
    <property type="match status" value="1"/>
</dbReference>
<dbReference type="InterPro" id="IPR001128">
    <property type="entry name" value="Cyt_P450"/>
</dbReference>
<keyword evidence="6 14" id="KW-0479">Metal-binding</keyword>
<evidence type="ECO:0000313" key="17">
    <source>
        <dbReference type="EMBL" id="EYC11133.1"/>
    </source>
</evidence>
<dbReference type="GO" id="GO:0005506">
    <property type="term" value="F:iron ion binding"/>
    <property type="evidence" value="ECO:0007669"/>
    <property type="project" value="InterPro"/>
</dbReference>
<comment type="subcellular location">
    <subcellularLocation>
        <location evidence="3">Endoplasmic reticulum membrane</location>
        <topology evidence="3">Peripheral membrane protein</topology>
    </subcellularLocation>
    <subcellularLocation>
        <location evidence="2">Microsome membrane</location>
        <topology evidence="2">Peripheral membrane protein</topology>
    </subcellularLocation>
</comment>
<evidence type="ECO:0000313" key="18">
    <source>
        <dbReference type="Proteomes" id="UP000024635"/>
    </source>
</evidence>
<comment type="caution">
    <text evidence="17">The sequence shown here is derived from an EMBL/GenBank/DDBJ whole genome shotgun (WGS) entry which is preliminary data.</text>
</comment>
<reference evidence="18" key="1">
    <citation type="journal article" date="2015" name="Nat. Genet.">
        <title>The genome and transcriptome of the zoonotic hookworm Ancylostoma ceylanicum identify infection-specific gene families.</title>
        <authorList>
            <person name="Schwarz E.M."/>
            <person name="Hu Y."/>
            <person name="Antoshechkin I."/>
            <person name="Miller M.M."/>
            <person name="Sternberg P.W."/>
            <person name="Aroian R.V."/>
        </authorList>
    </citation>
    <scope>NUCLEOTIDE SEQUENCE</scope>
    <source>
        <strain evidence="18">HY135</strain>
    </source>
</reference>
<dbReference type="GO" id="GO:0016705">
    <property type="term" value="F:oxidoreductase activity, acting on paired donors, with incorporation or reduction of molecular oxygen"/>
    <property type="evidence" value="ECO:0007669"/>
    <property type="project" value="InterPro"/>
</dbReference>
<evidence type="ECO:0000256" key="4">
    <source>
        <dbReference type="ARBA" id="ARBA00010617"/>
    </source>
</evidence>
<dbReference type="GO" id="GO:0008395">
    <property type="term" value="F:steroid hydroxylase activity"/>
    <property type="evidence" value="ECO:0007669"/>
    <property type="project" value="TreeGrafter"/>
</dbReference>
<keyword evidence="12 16" id="KW-0472">Membrane</keyword>
<evidence type="ECO:0000256" key="7">
    <source>
        <dbReference type="ARBA" id="ARBA00022824"/>
    </source>
</evidence>
<keyword evidence="11 15" id="KW-0503">Monooxygenase</keyword>
<keyword evidence="10 14" id="KW-0408">Iron</keyword>
<keyword evidence="18" id="KW-1185">Reference proteome</keyword>
<dbReference type="InterPro" id="IPR050705">
    <property type="entry name" value="Cytochrome_P450_3A"/>
</dbReference>
<dbReference type="STRING" id="53326.A0A016U957"/>
<dbReference type="FunFam" id="1.10.630.10:FF:000042">
    <property type="entry name" value="Cytochrome P450"/>
    <property type="match status" value="1"/>
</dbReference>
<accession>A0A016U957</accession>
<proteinExistence type="inferred from homology"/>
<dbReference type="PANTHER" id="PTHR24302">
    <property type="entry name" value="CYTOCHROME P450 FAMILY 3"/>
    <property type="match status" value="1"/>
</dbReference>
<evidence type="ECO:0000256" key="10">
    <source>
        <dbReference type="ARBA" id="ARBA00023004"/>
    </source>
</evidence>
<keyword evidence="16" id="KW-1133">Transmembrane helix</keyword>
<dbReference type="EMBL" id="JARK01001388">
    <property type="protein sequence ID" value="EYC11133.1"/>
    <property type="molecule type" value="Genomic_DNA"/>
</dbReference>
<keyword evidence="9 15" id="KW-0560">Oxidoreductase</keyword>
<dbReference type="CDD" id="cd11055">
    <property type="entry name" value="CYP3A-like"/>
    <property type="match status" value="1"/>
</dbReference>
<comment type="similarity">
    <text evidence="4 15">Belongs to the cytochrome P450 family.</text>
</comment>
<dbReference type="InterPro" id="IPR017972">
    <property type="entry name" value="Cyt_P450_CS"/>
</dbReference>
<dbReference type="Gene3D" id="1.10.630.10">
    <property type="entry name" value="Cytochrome P450"/>
    <property type="match status" value="1"/>
</dbReference>
<evidence type="ECO:0000256" key="14">
    <source>
        <dbReference type="PIRSR" id="PIRSR602401-1"/>
    </source>
</evidence>
<evidence type="ECO:0008006" key="19">
    <source>
        <dbReference type="Google" id="ProtNLM"/>
    </source>
</evidence>
<comment type="cofactor">
    <cofactor evidence="1 14">
        <name>heme</name>
        <dbReference type="ChEBI" id="CHEBI:30413"/>
    </cofactor>
</comment>
<dbReference type="PRINTS" id="PR00385">
    <property type="entry name" value="P450"/>
</dbReference>
<evidence type="ECO:0000256" key="8">
    <source>
        <dbReference type="ARBA" id="ARBA00022848"/>
    </source>
</evidence>
<evidence type="ECO:0000256" key="16">
    <source>
        <dbReference type="SAM" id="Phobius"/>
    </source>
</evidence>
<feature type="binding site" description="axial binding residue" evidence="14">
    <location>
        <position position="483"/>
    </location>
    <ligand>
        <name>heme</name>
        <dbReference type="ChEBI" id="CHEBI:30413"/>
    </ligand>
    <ligandPart>
        <name>Fe</name>
        <dbReference type="ChEBI" id="CHEBI:18248"/>
    </ligandPart>
</feature>
<dbReference type="Proteomes" id="UP000024635">
    <property type="component" value="Unassembled WGS sequence"/>
</dbReference>
<keyword evidence="16" id="KW-0812">Transmembrane</keyword>
<dbReference type="GO" id="GO:0005789">
    <property type="term" value="C:endoplasmic reticulum membrane"/>
    <property type="evidence" value="ECO:0007669"/>
    <property type="project" value="UniProtKB-SubCell"/>
</dbReference>
<gene>
    <name evidence="17" type="primary">Acey_s0052.g2239</name>
    <name evidence="17" type="ORF">Y032_0052g2239</name>
</gene>
<dbReference type="PRINTS" id="PR00463">
    <property type="entry name" value="EP450I"/>
</dbReference>
<evidence type="ECO:0000256" key="5">
    <source>
        <dbReference type="ARBA" id="ARBA00022617"/>
    </source>
</evidence>
<evidence type="ECO:0000256" key="6">
    <source>
        <dbReference type="ARBA" id="ARBA00022723"/>
    </source>
</evidence>
<keyword evidence="7" id="KW-0256">Endoplasmic reticulum</keyword>
<sequence length="537" mass="61280">MVALGQGEVAALIFAVFYLIFKLHSLILASILLCVFAALALSYLAYGKTYWRRQGVPGPVPHIFTGNAREYEKGLHTLDERWVPEYGKTYGMFLMSTPELVSTDLDILRQVLVKDFDHFTDRTVSRFNLLNVDPSDQKSLLATSLVSLKGLHWSSVRSQVAPAFSTGKIKLMIPIFNECSRICTKILDEYEANGKPVPIRDVIIRLTLDMTSKCAFGYDFNVQHNPSSPFIQFAKKFSEFDLRAPEVTFIILFPNIAAAFQKITGVSVLNNAANKFFLNTLENLFEDRRKGNDLKYNDFFQILLDSLVEDDEGRVKDHEIEFELHNTSKGLTKGDILGQAFMFVLAGFETTPAALHLAVYMLAVHRDIQQRCREEIRRVCKHETEVTYEMLNELKYTEQCIAETLRMYPPVVRTNRLCTSDVTINGIEMRTGCIFTLPVRAIHYSEEFYPSPEVFDPERWTTEARSSRDPLTYVPFGYGPRNCIGMRVAQMQMKVALAHILRRYELRPGEVLDLPLRINTVGSMRTVDELSVILTRT</sequence>
<dbReference type="PANTHER" id="PTHR24302:SF15">
    <property type="entry name" value="FATTY-ACID PEROXYGENASE"/>
    <property type="match status" value="1"/>
</dbReference>
<dbReference type="InterPro" id="IPR002401">
    <property type="entry name" value="Cyt_P450_E_grp-I"/>
</dbReference>
<dbReference type="AlphaFoldDB" id="A0A016U957"/>
<evidence type="ECO:0000256" key="9">
    <source>
        <dbReference type="ARBA" id="ARBA00023002"/>
    </source>
</evidence>
<evidence type="ECO:0000256" key="11">
    <source>
        <dbReference type="ARBA" id="ARBA00023033"/>
    </source>
</evidence>
<protein>
    <recommendedName>
        <fullName evidence="19">Unspecific monooxygenase</fullName>
    </recommendedName>
</protein>
<keyword evidence="5 14" id="KW-0349">Heme</keyword>
<comment type="function">
    <text evidence="13">Cytochromes P450 are a group of heme-thiolate monooxygenases. They oxidize a variety of structurally unrelated compounds, including steroids, fatty acids, and xenobiotics.</text>
</comment>
<keyword evidence="8" id="KW-0492">Microsome</keyword>
<dbReference type="Pfam" id="PF00067">
    <property type="entry name" value="p450"/>
    <property type="match status" value="1"/>
</dbReference>
<evidence type="ECO:0000256" key="3">
    <source>
        <dbReference type="ARBA" id="ARBA00004406"/>
    </source>
</evidence>
<dbReference type="SUPFAM" id="SSF48264">
    <property type="entry name" value="Cytochrome P450"/>
    <property type="match status" value="1"/>
</dbReference>
<evidence type="ECO:0000256" key="15">
    <source>
        <dbReference type="RuleBase" id="RU000461"/>
    </source>
</evidence>
<evidence type="ECO:0000256" key="12">
    <source>
        <dbReference type="ARBA" id="ARBA00023136"/>
    </source>
</evidence>
<name>A0A016U957_9BILA</name>
<dbReference type="InterPro" id="IPR036396">
    <property type="entry name" value="Cyt_P450_sf"/>
</dbReference>
<organism evidence="17 18">
    <name type="scientific">Ancylostoma ceylanicum</name>
    <dbReference type="NCBI Taxonomy" id="53326"/>
    <lineage>
        <taxon>Eukaryota</taxon>
        <taxon>Metazoa</taxon>
        <taxon>Ecdysozoa</taxon>
        <taxon>Nematoda</taxon>
        <taxon>Chromadorea</taxon>
        <taxon>Rhabditida</taxon>
        <taxon>Rhabditina</taxon>
        <taxon>Rhabditomorpha</taxon>
        <taxon>Strongyloidea</taxon>
        <taxon>Ancylostomatidae</taxon>
        <taxon>Ancylostomatinae</taxon>
        <taxon>Ancylostoma</taxon>
    </lineage>
</organism>
<dbReference type="OrthoDB" id="2789670at2759"/>